<dbReference type="STRING" id="1416801.SAMN05192553_106148"/>
<dbReference type="OrthoDB" id="7631574at2"/>
<dbReference type="Proteomes" id="UP000199403">
    <property type="component" value="Unassembled WGS sequence"/>
</dbReference>
<dbReference type="InterPro" id="IPR011006">
    <property type="entry name" value="CheY-like_superfamily"/>
</dbReference>
<dbReference type="PANTHER" id="PTHR44520:SF2">
    <property type="entry name" value="RESPONSE REGULATOR RCP1"/>
    <property type="match status" value="1"/>
</dbReference>
<evidence type="ECO:0000256" key="1">
    <source>
        <dbReference type="PROSITE-ProRule" id="PRU00169"/>
    </source>
</evidence>
<feature type="modified residue" description="4-aspartylphosphate" evidence="1">
    <location>
        <position position="63"/>
    </location>
</feature>
<dbReference type="PROSITE" id="PS50110">
    <property type="entry name" value="RESPONSE_REGULATORY"/>
    <property type="match status" value="1"/>
</dbReference>
<evidence type="ECO:0000259" key="2">
    <source>
        <dbReference type="PROSITE" id="PS50110"/>
    </source>
</evidence>
<dbReference type="Gene3D" id="3.40.50.2300">
    <property type="match status" value="1"/>
</dbReference>
<accession>A0A1H7AEZ7</accession>
<dbReference type="PANTHER" id="PTHR44520">
    <property type="entry name" value="RESPONSE REGULATOR RCP1-RELATED"/>
    <property type="match status" value="1"/>
</dbReference>
<gene>
    <name evidence="3" type="ORF">SAMN05192553_106148</name>
</gene>
<dbReference type="SMART" id="SM00448">
    <property type="entry name" value="REC"/>
    <property type="match status" value="1"/>
</dbReference>
<dbReference type="SUPFAM" id="SSF52172">
    <property type="entry name" value="CheY-like"/>
    <property type="match status" value="1"/>
</dbReference>
<name>A0A1H7AEZ7_9BACT</name>
<dbReference type="GO" id="GO:0000160">
    <property type="term" value="P:phosphorelay signal transduction system"/>
    <property type="evidence" value="ECO:0007669"/>
    <property type="project" value="InterPro"/>
</dbReference>
<proteinExistence type="predicted"/>
<dbReference type="InterPro" id="IPR052893">
    <property type="entry name" value="TCS_response_regulator"/>
</dbReference>
<feature type="domain" description="Response regulatory" evidence="2">
    <location>
        <begin position="5"/>
        <end position="130"/>
    </location>
</feature>
<reference evidence="4" key="1">
    <citation type="submission" date="2016-10" db="EMBL/GenBank/DDBJ databases">
        <authorList>
            <person name="Varghese N."/>
            <person name="Submissions S."/>
        </authorList>
    </citation>
    <scope>NUCLEOTIDE SEQUENCE [LARGE SCALE GENOMIC DNA]</scope>
    <source>
        <strain evidence="4">IBRC-M 10761</strain>
    </source>
</reference>
<keyword evidence="1" id="KW-0597">Phosphoprotein</keyword>
<protein>
    <submittedName>
        <fullName evidence="3">Response regulator receiver domain-containing protein</fullName>
    </submittedName>
</protein>
<evidence type="ECO:0000313" key="4">
    <source>
        <dbReference type="Proteomes" id="UP000199403"/>
    </source>
</evidence>
<organism evidence="3 4">
    <name type="scientific">Cyclobacterium xiamenense</name>
    <dbReference type="NCBI Taxonomy" id="1297121"/>
    <lineage>
        <taxon>Bacteria</taxon>
        <taxon>Pseudomonadati</taxon>
        <taxon>Bacteroidota</taxon>
        <taxon>Cytophagia</taxon>
        <taxon>Cytophagales</taxon>
        <taxon>Cyclobacteriaceae</taxon>
        <taxon>Cyclobacterium</taxon>
    </lineage>
</organism>
<dbReference type="CDD" id="cd17557">
    <property type="entry name" value="REC_Rcp-like"/>
    <property type="match status" value="1"/>
</dbReference>
<evidence type="ECO:0000313" key="3">
    <source>
        <dbReference type="EMBL" id="SEJ62457.1"/>
    </source>
</evidence>
<dbReference type="RefSeq" id="WP_092177264.1">
    <property type="nucleotide sequence ID" value="NZ_FNZH01000006.1"/>
</dbReference>
<dbReference type="Pfam" id="PF00072">
    <property type="entry name" value="Response_reg"/>
    <property type="match status" value="1"/>
</dbReference>
<dbReference type="AlphaFoldDB" id="A0A1H7AEZ7"/>
<dbReference type="InterPro" id="IPR001789">
    <property type="entry name" value="Sig_transdc_resp-reg_receiver"/>
</dbReference>
<keyword evidence="4" id="KW-1185">Reference proteome</keyword>
<dbReference type="EMBL" id="FNZH01000006">
    <property type="protein sequence ID" value="SEJ62457.1"/>
    <property type="molecule type" value="Genomic_DNA"/>
</dbReference>
<sequence length="142" mass="16074">MRLVHVLLVEDNEGDIFLTTEALEESKFIDRISIARDGQEALDFVCKNRGFETCLTPDLILLDVNLPKKSGHEVLGELKNHELYKKIPVIMLTTSSSKRDIDLSYENYANCYITKPVEVGDFLDAISTIEQFWLNIAALPSV</sequence>